<evidence type="ECO:0000313" key="5">
    <source>
        <dbReference type="EMBL" id="MDT3766679.1"/>
    </source>
</evidence>
<name>A0ABU3I8G9_9ACTO</name>
<dbReference type="Gene3D" id="3.40.605.10">
    <property type="entry name" value="Aldehyde Dehydrogenase, Chain A, domain 1"/>
    <property type="match status" value="1"/>
</dbReference>
<dbReference type="PANTHER" id="PTHR43217">
    <property type="entry name" value="SUCCINATE SEMIALDEHYDE DEHYDROGENASE [NAD(P)+] SAD"/>
    <property type="match status" value="1"/>
</dbReference>
<dbReference type="EMBL" id="JASXSX010000001">
    <property type="protein sequence ID" value="MDT3766679.1"/>
    <property type="molecule type" value="Genomic_DNA"/>
</dbReference>
<keyword evidence="3" id="KW-0560">Oxidoreductase</keyword>
<proteinExistence type="inferred from homology"/>
<evidence type="ECO:0000256" key="2">
    <source>
        <dbReference type="ARBA" id="ARBA00022857"/>
    </source>
</evidence>
<sequence>MAYKTTNPYTGEVVKEFDTATDNEVKAALDKAHEAFKSWRDTSLEDRGKVLQKAADLIRDKKTDLAKIITLEMGKVLPEAEAELDICIGMLEDYVKNGAKYLEPRTLESEKYGKGNCQLVYEPQGIIFIVEPWNFPAYQIVRVAAPQLMAGNVVVLKHASIVPQSSQAFEDLFREAGLVEGGFTNLYLAHEQSELVISDPRVRGVALTGSEGAGAAIASLAGKYLKKSTLELGGADAFIVLADADIDKTVEWAVFGRHWNAGQVCAASKRMIIVDEVYDEFVEKYREGVAKLRAGDPMDPQTQLSPLSSADAKKKLLEQIEKAKAEGATAEELGDPVPEQGFFVQPTILTGIKPGTYAYSHEYFGPVSQLYRVKDEAEAIELANDSPFGLGGSVFTSDEEHGKEVARKLDTGMIFINHPTGVGSDIPFGGVKNSGYGHELIDLGIHEFVNTKLVVNAGIDSEF</sequence>
<evidence type="ECO:0000313" key="6">
    <source>
        <dbReference type="Proteomes" id="UP001247542"/>
    </source>
</evidence>
<dbReference type="InterPro" id="IPR015590">
    <property type="entry name" value="Aldehyde_DH_dom"/>
</dbReference>
<dbReference type="Proteomes" id="UP001247542">
    <property type="component" value="Unassembled WGS sequence"/>
</dbReference>
<keyword evidence="2" id="KW-0521">NADP</keyword>
<dbReference type="PANTHER" id="PTHR43217:SF2">
    <property type="entry name" value="SUCCINATE-SEMIALDEHYDE DEHYDROGENASE [NADP(+)]"/>
    <property type="match status" value="1"/>
</dbReference>
<dbReference type="InterPro" id="IPR016162">
    <property type="entry name" value="Ald_DH_N"/>
</dbReference>
<dbReference type="Pfam" id="PF00171">
    <property type="entry name" value="Aldedh"/>
    <property type="match status" value="1"/>
</dbReference>
<dbReference type="InterPro" id="IPR047110">
    <property type="entry name" value="GABD/Sad-like"/>
</dbReference>
<reference evidence="5 6" key="1">
    <citation type="submission" date="2023-06" db="EMBL/GenBank/DDBJ databases">
        <title>Draft genome sequence of Gleimia hominis type strain CCUG 57540T.</title>
        <authorList>
            <person name="Salva-Serra F."/>
            <person name="Cardew S."/>
            <person name="Jensie Markopoulos S."/>
            <person name="Ohlen M."/>
            <person name="Inganas E."/>
            <person name="Svensson-Stadler L."/>
            <person name="Moore E.R.B."/>
        </authorList>
    </citation>
    <scope>NUCLEOTIDE SEQUENCE [LARGE SCALE GENOMIC DNA]</scope>
    <source>
        <strain evidence="5 6">CCUG 57540</strain>
    </source>
</reference>
<evidence type="ECO:0000256" key="1">
    <source>
        <dbReference type="ARBA" id="ARBA00009986"/>
    </source>
</evidence>
<evidence type="ECO:0000259" key="4">
    <source>
        <dbReference type="Pfam" id="PF00171"/>
    </source>
</evidence>
<accession>A0ABU3I8G9</accession>
<comment type="caution">
    <text evidence="5">The sequence shown here is derived from an EMBL/GenBank/DDBJ whole genome shotgun (WGS) entry which is preliminary data.</text>
</comment>
<comment type="similarity">
    <text evidence="1">Belongs to the aldehyde dehydrogenase family.</text>
</comment>
<evidence type="ECO:0000256" key="3">
    <source>
        <dbReference type="ARBA" id="ARBA00023002"/>
    </source>
</evidence>
<feature type="domain" description="Aldehyde dehydrogenase" evidence="4">
    <location>
        <begin position="3"/>
        <end position="454"/>
    </location>
</feature>
<dbReference type="CDD" id="cd07100">
    <property type="entry name" value="ALDH_SSADH1_GabD1"/>
    <property type="match status" value="1"/>
</dbReference>
<dbReference type="Gene3D" id="3.40.309.10">
    <property type="entry name" value="Aldehyde Dehydrogenase, Chain A, domain 2"/>
    <property type="match status" value="1"/>
</dbReference>
<protein>
    <submittedName>
        <fullName evidence="5">NAD-dependent succinate-semialdehyde dehydrogenase</fullName>
    </submittedName>
</protein>
<dbReference type="RefSeq" id="WP_313271770.1">
    <property type="nucleotide sequence ID" value="NZ_JASXSX010000001.1"/>
</dbReference>
<dbReference type="InterPro" id="IPR044148">
    <property type="entry name" value="ALDH_GabD1-like"/>
</dbReference>
<keyword evidence="6" id="KW-1185">Reference proteome</keyword>
<dbReference type="InterPro" id="IPR016161">
    <property type="entry name" value="Ald_DH/histidinol_DH"/>
</dbReference>
<dbReference type="InterPro" id="IPR016163">
    <property type="entry name" value="Ald_DH_C"/>
</dbReference>
<gene>
    <name evidence="5" type="ORF">QS713_01170</name>
</gene>
<dbReference type="SUPFAM" id="SSF53720">
    <property type="entry name" value="ALDH-like"/>
    <property type="match status" value="1"/>
</dbReference>
<organism evidence="5 6">
    <name type="scientific">Gleimia hominis</name>
    <dbReference type="NCBI Taxonomy" id="595468"/>
    <lineage>
        <taxon>Bacteria</taxon>
        <taxon>Bacillati</taxon>
        <taxon>Actinomycetota</taxon>
        <taxon>Actinomycetes</taxon>
        <taxon>Actinomycetales</taxon>
        <taxon>Actinomycetaceae</taxon>
        <taxon>Gleimia</taxon>
    </lineage>
</organism>